<gene>
    <name evidence="2" type="ORF">CDV36_005350</name>
</gene>
<feature type="compositionally biased region" description="Low complexity" evidence="1">
    <location>
        <begin position="76"/>
        <end position="89"/>
    </location>
</feature>
<feature type="region of interest" description="Disordered" evidence="1">
    <location>
        <begin position="1"/>
        <end position="244"/>
    </location>
</feature>
<feature type="compositionally biased region" description="Pro residues" evidence="1">
    <location>
        <begin position="202"/>
        <end position="211"/>
    </location>
</feature>
<feature type="compositionally biased region" description="Polar residues" evidence="1">
    <location>
        <begin position="214"/>
        <end position="225"/>
    </location>
</feature>
<dbReference type="OrthoDB" id="10426085at2759"/>
<feature type="compositionally biased region" description="Basic and acidic residues" evidence="1">
    <location>
        <begin position="64"/>
        <end position="75"/>
    </location>
</feature>
<sequence length="263" mass="28632">MSLNPPEQDLPTPDISQMPGALPLSPSTPIRDPFETAEAYGAQERDVVSRPSTHLSTPTLVQKKTPDRHTVDHSAESLLRSSSPASPVRRPQETPILGVPPPPEPVEVIRVPPPTPPKARSVQEEEIGTMPRSEPGEPSWAGATIRAPPPAPMAARSEMPSFVDELENEETVWEPRPSPASNHGWDRGPQRTPLGNGEGRAPPVPPPPPPAQFETRQVSVSTQHTGVHKPEGEQQPRQARRRHSVADGLKRLFRKGHSQNGSH</sequence>
<dbReference type="AlphaFoldDB" id="A0A3M2SBM9"/>
<feature type="compositionally biased region" description="Polar residues" evidence="1">
    <location>
        <begin position="50"/>
        <end position="62"/>
    </location>
</feature>
<comment type="caution">
    <text evidence="2">The sequence shown here is derived from an EMBL/GenBank/DDBJ whole genome shotgun (WGS) entry which is preliminary data.</text>
</comment>
<feature type="compositionally biased region" description="Pro residues" evidence="1">
    <location>
        <begin position="98"/>
        <end position="117"/>
    </location>
</feature>
<protein>
    <submittedName>
        <fullName evidence="2">Uncharacterized protein</fullName>
    </submittedName>
</protein>
<name>A0A3M2SBM9_9HYPO</name>
<reference evidence="2 3" key="1">
    <citation type="submission" date="2017-06" db="EMBL/GenBank/DDBJ databases">
        <title>Comparative genomic analysis of Ambrosia Fusariam Clade fungi.</title>
        <authorList>
            <person name="Stajich J.E."/>
            <person name="Carrillo J."/>
            <person name="Kijimoto T."/>
            <person name="Eskalen A."/>
            <person name="O'Donnell K."/>
            <person name="Kasson M."/>
        </authorList>
    </citation>
    <scope>NUCLEOTIDE SEQUENCE [LARGE SCALE GENOMIC DNA]</scope>
    <source>
        <strain evidence="2">UCR3666</strain>
    </source>
</reference>
<evidence type="ECO:0000256" key="1">
    <source>
        <dbReference type="SAM" id="MobiDB-lite"/>
    </source>
</evidence>
<evidence type="ECO:0000313" key="2">
    <source>
        <dbReference type="EMBL" id="RMJ14971.1"/>
    </source>
</evidence>
<proteinExistence type="predicted"/>
<organism evidence="2 3">
    <name type="scientific">Fusarium kuroshium</name>
    <dbReference type="NCBI Taxonomy" id="2010991"/>
    <lineage>
        <taxon>Eukaryota</taxon>
        <taxon>Fungi</taxon>
        <taxon>Dikarya</taxon>
        <taxon>Ascomycota</taxon>
        <taxon>Pezizomycotina</taxon>
        <taxon>Sordariomycetes</taxon>
        <taxon>Hypocreomycetidae</taxon>
        <taxon>Hypocreales</taxon>
        <taxon>Nectriaceae</taxon>
        <taxon>Fusarium</taxon>
        <taxon>Fusarium solani species complex</taxon>
    </lineage>
</organism>
<evidence type="ECO:0000313" key="3">
    <source>
        <dbReference type="Proteomes" id="UP000277212"/>
    </source>
</evidence>
<accession>A0A3M2SBM9</accession>
<dbReference type="Proteomes" id="UP000277212">
    <property type="component" value="Unassembled WGS sequence"/>
</dbReference>
<keyword evidence="3" id="KW-1185">Reference proteome</keyword>
<dbReference type="EMBL" id="NKUJ01000073">
    <property type="protein sequence ID" value="RMJ14971.1"/>
    <property type="molecule type" value="Genomic_DNA"/>
</dbReference>